<keyword evidence="4" id="KW-1185">Reference proteome</keyword>
<dbReference type="PANTHER" id="PTHR10638">
    <property type="entry name" value="COPPER AMINE OXIDASE"/>
    <property type="match status" value="1"/>
</dbReference>
<accession>A0AAV5MFF8</accession>
<keyword evidence="1" id="KW-0560">Oxidoreductase</keyword>
<dbReference type="InterPro" id="IPR015802">
    <property type="entry name" value="Cu_amine_oxidase_N3"/>
</dbReference>
<keyword evidence="1" id="KW-0186">Copper</keyword>
<gene>
    <name evidence="3" type="ORF">SLEP1_g55078</name>
</gene>
<dbReference type="InterPro" id="IPR016182">
    <property type="entry name" value="Cu_amine_oxidase_N-reg"/>
</dbReference>
<comment type="caution">
    <text evidence="3">The sequence shown here is derived from an EMBL/GenBank/DDBJ whole genome shotgun (WGS) entry which is preliminary data.</text>
</comment>
<dbReference type="Pfam" id="PF02728">
    <property type="entry name" value="Cu_amine_oxidN3"/>
    <property type="match status" value="1"/>
</dbReference>
<dbReference type="GO" id="GO:0048038">
    <property type="term" value="F:quinone binding"/>
    <property type="evidence" value="ECO:0007669"/>
    <property type="project" value="InterPro"/>
</dbReference>
<evidence type="ECO:0000259" key="2">
    <source>
        <dbReference type="Pfam" id="PF02728"/>
    </source>
</evidence>
<sequence>MSLGWYGKKEEGRRLIKIGCYTKKDTANFYMRPIEGLIVLLDMDTKEVLEILDQGRNIPIPKATNTDYRYSARQQKLNLVNPISIEQPKGPSFVVEDEHMVK</sequence>
<comment type="PTM">
    <text evidence="1">Topaquinone (TPQ) is generated by copper-dependent autoxidation of a specific tyrosyl residue.</text>
</comment>
<protein>
    <recommendedName>
        <fullName evidence="1">Amine oxidase</fullName>
        <ecNumber evidence="1">1.4.3.-</ecNumber>
    </recommendedName>
</protein>
<evidence type="ECO:0000256" key="1">
    <source>
        <dbReference type="RuleBase" id="RU000672"/>
    </source>
</evidence>
<proteinExistence type="inferred from homology"/>
<comment type="cofactor">
    <cofactor evidence="1">
        <name>Cu cation</name>
        <dbReference type="ChEBI" id="CHEBI:23378"/>
    </cofactor>
    <text evidence="1">Contains 1 topaquinone per subunit.</text>
</comment>
<keyword evidence="1" id="KW-0801">TPQ</keyword>
<organism evidence="3 4">
    <name type="scientific">Rubroshorea leprosula</name>
    <dbReference type="NCBI Taxonomy" id="152421"/>
    <lineage>
        <taxon>Eukaryota</taxon>
        <taxon>Viridiplantae</taxon>
        <taxon>Streptophyta</taxon>
        <taxon>Embryophyta</taxon>
        <taxon>Tracheophyta</taxon>
        <taxon>Spermatophyta</taxon>
        <taxon>Magnoliopsida</taxon>
        <taxon>eudicotyledons</taxon>
        <taxon>Gunneridae</taxon>
        <taxon>Pentapetalae</taxon>
        <taxon>rosids</taxon>
        <taxon>malvids</taxon>
        <taxon>Malvales</taxon>
        <taxon>Dipterocarpaceae</taxon>
        <taxon>Rubroshorea</taxon>
    </lineage>
</organism>
<feature type="domain" description="Copper amine oxidase N3-terminal" evidence="2">
    <location>
        <begin position="1"/>
        <end position="61"/>
    </location>
</feature>
<keyword evidence="1" id="KW-0479">Metal-binding</keyword>
<dbReference type="Proteomes" id="UP001054252">
    <property type="component" value="Unassembled WGS sequence"/>
</dbReference>
<dbReference type="SUPFAM" id="SSF54416">
    <property type="entry name" value="Amine oxidase N-terminal region"/>
    <property type="match status" value="1"/>
</dbReference>
<comment type="similarity">
    <text evidence="1">Belongs to the copper/topaquinone oxidase family.</text>
</comment>
<dbReference type="Gene3D" id="3.10.450.40">
    <property type="match status" value="1"/>
</dbReference>
<dbReference type="GO" id="GO:0005507">
    <property type="term" value="F:copper ion binding"/>
    <property type="evidence" value="ECO:0007669"/>
    <property type="project" value="InterPro"/>
</dbReference>
<evidence type="ECO:0000313" key="3">
    <source>
        <dbReference type="EMBL" id="GKV48253.1"/>
    </source>
</evidence>
<dbReference type="PANTHER" id="PTHR10638:SF41">
    <property type="entry name" value="AMINE OXIDASE"/>
    <property type="match status" value="1"/>
</dbReference>
<dbReference type="GO" id="GO:0008131">
    <property type="term" value="F:primary methylamine oxidase activity"/>
    <property type="evidence" value="ECO:0007669"/>
    <property type="project" value="InterPro"/>
</dbReference>
<reference evidence="3 4" key="1">
    <citation type="journal article" date="2021" name="Commun. Biol.">
        <title>The genome of Shorea leprosula (Dipterocarpaceae) highlights the ecological relevance of drought in aseasonal tropical rainforests.</title>
        <authorList>
            <person name="Ng K.K.S."/>
            <person name="Kobayashi M.J."/>
            <person name="Fawcett J.A."/>
            <person name="Hatakeyama M."/>
            <person name="Paape T."/>
            <person name="Ng C.H."/>
            <person name="Ang C.C."/>
            <person name="Tnah L.H."/>
            <person name="Lee C.T."/>
            <person name="Nishiyama T."/>
            <person name="Sese J."/>
            <person name="O'Brien M.J."/>
            <person name="Copetti D."/>
            <person name="Mohd Noor M.I."/>
            <person name="Ong R.C."/>
            <person name="Putra M."/>
            <person name="Sireger I.Z."/>
            <person name="Indrioko S."/>
            <person name="Kosugi Y."/>
            <person name="Izuno A."/>
            <person name="Isagi Y."/>
            <person name="Lee S.L."/>
            <person name="Shimizu K.K."/>
        </authorList>
    </citation>
    <scope>NUCLEOTIDE SEQUENCE [LARGE SCALE GENOMIC DNA]</scope>
    <source>
        <strain evidence="3">214</strain>
    </source>
</reference>
<dbReference type="AlphaFoldDB" id="A0AAV5MFF8"/>
<dbReference type="EMBL" id="BPVZ01000251">
    <property type="protein sequence ID" value="GKV48253.1"/>
    <property type="molecule type" value="Genomic_DNA"/>
</dbReference>
<evidence type="ECO:0000313" key="4">
    <source>
        <dbReference type="Proteomes" id="UP001054252"/>
    </source>
</evidence>
<dbReference type="EC" id="1.4.3.-" evidence="1"/>
<dbReference type="GO" id="GO:0009308">
    <property type="term" value="P:amine metabolic process"/>
    <property type="evidence" value="ECO:0007669"/>
    <property type="project" value="UniProtKB-UniRule"/>
</dbReference>
<dbReference type="InterPro" id="IPR000269">
    <property type="entry name" value="Cu_amine_oxidase"/>
</dbReference>
<name>A0AAV5MFF8_9ROSI</name>